<feature type="chain" id="PRO_5032271018" evidence="2">
    <location>
        <begin position="23"/>
        <end position="293"/>
    </location>
</feature>
<evidence type="ECO:0000256" key="2">
    <source>
        <dbReference type="SAM" id="SignalP"/>
    </source>
</evidence>
<dbReference type="EMBL" id="WTYH01000001">
    <property type="protein sequence ID" value="MXO93134.1"/>
    <property type="molecule type" value="Genomic_DNA"/>
</dbReference>
<sequence>MTIARNLLAIAAALSLSAPAHAQGEDGLRPQTGAVVLEQAQARMELGRDYAFYGPADTRRILVDIWGNPPAEADGVLGLVMPAGSSPREKSWGAVVTWEPIGWVSSEAMRSADTDALLARMQGETLRANDARRARGFPAVTLIGWAQAPRHDSVRHSVTWGRELAFADGGPNGLHYDLRLLGRRGVLSLDIVGEIDQLGEIRAAADDLATRVSFDPGARYADFDAQRDEAAGYGIAGLIATGAGVAVAKNVGLLAMLAKFAQPIGVALLVLAAALATPIRRWFRRRRNEPARR</sequence>
<name>A0A845A094_9SPHN</name>
<organism evidence="3 4">
    <name type="scientific">Aurantiacibacter arachoides</name>
    <dbReference type="NCBI Taxonomy" id="1850444"/>
    <lineage>
        <taxon>Bacteria</taxon>
        <taxon>Pseudomonadati</taxon>
        <taxon>Pseudomonadota</taxon>
        <taxon>Alphaproteobacteria</taxon>
        <taxon>Sphingomonadales</taxon>
        <taxon>Erythrobacteraceae</taxon>
        <taxon>Aurantiacibacter</taxon>
    </lineage>
</organism>
<dbReference type="Pfam" id="PF09935">
    <property type="entry name" value="DUF2167"/>
    <property type="match status" value="1"/>
</dbReference>
<dbReference type="Proteomes" id="UP000460626">
    <property type="component" value="Unassembled WGS sequence"/>
</dbReference>
<dbReference type="AlphaFoldDB" id="A0A845A094"/>
<comment type="caution">
    <text evidence="3">The sequence shown here is derived from an EMBL/GenBank/DDBJ whole genome shotgun (WGS) entry which is preliminary data.</text>
</comment>
<keyword evidence="1" id="KW-1133">Transmembrane helix</keyword>
<accession>A0A845A094</accession>
<evidence type="ECO:0000256" key="1">
    <source>
        <dbReference type="SAM" id="Phobius"/>
    </source>
</evidence>
<gene>
    <name evidence="3" type="ORF">GRI62_05875</name>
</gene>
<proteinExistence type="predicted"/>
<keyword evidence="4" id="KW-1185">Reference proteome</keyword>
<reference evidence="3 4" key="1">
    <citation type="submission" date="2019-12" db="EMBL/GenBank/DDBJ databases">
        <title>Genomic-based taxomic classification of the family Erythrobacteraceae.</title>
        <authorList>
            <person name="Xu L."/>
        </authorList>
    </citation>
    <scope>NUCLEOTIDE SEQUENCE [LARGE SCALE GENOMIC DNA]</scope>
    <source>
        <strain evidence="3 4">RC4-10-4</strain>
    </source>
</reference>
<feature type="transmembrane region" description="Helical" evidence="1">
    <location>
        <begin position="264"/>
        <end position="283"/>
    </location>
</feature>
<evidence type="ECO:0000313" key="3">
    <source>
        <dbReference type="EMBL" id="MXO93134.1"/>
    </source>
</evidence>
<dbReference type="InterPro" id="IPR018682">
    <property type="entry name" value="DUF2167_membr"/>
</dbReference>
<keyword evidence="2" id="KW-0732">Signal</keyword>
<keyword evidence="1" id="KW-0812">Transmembrane</keyword>
<dbReference type="RefSeq" id="WP_131452438.1">
    <property type="nucleotide sequence ID" value="NZ_BMJK01000001.1"/>
</dbReference>
<keyword evidence="1" id="KW-0472">Membrane</keyword>
<dbReference type="OrthoDB" id="196355at2"/>
<protein>
    <submittedName>
        <fullName evidence="3">DUF2167 domain-containing protein</fullName>
    </submittedName>
</protein>
<feature type="signal peptide" evidence="2">
    <location>
        <begin position="1"/>
        <end position="22"/>
    </location>
</feature>
<evidence type="ECO:0000313" key="4">
    <source>
        <dbReference type="Proteomes" id="UP000460626"/>
    </source>
</evidence>